<accession>A0A1M6NB93</accession>
<evidence type="ECO:0000256" key="2">
    <source>
        <dbReference type="ARBA" id="ARBA00022475"/>
    </source>
</evidence>
<evidence type="ECO:0000256" key="8">
    <source>
        <dbReference type="HAMAP-Rule" id="MF_02078"/>
    </source>
</evidence>
<feature type="transmembrane region" description="Helical" evidence="8">
    <location>
        <begin position="265"/>
        <end position="282"/>
    </location>
</feature>
<dbReference type="PANTHER" id="PTHR47019:SF1">
    <property type="entry name" value="LIPID II FLIPPASE MURJ"/>
    <property type="match status" value="1"/>
</dbReference>
<dbReference type="CDD" id="cd13123">
    <property type="entry name" value="MATE_MurJ_like"/>
    <property type="match status" value="1"/>
</dbReference>
<keyword evidence="8 9" id="KW-0813">Transport</keyword>
<dbReference type="STRING" id="1120989.SAMN02745227_01100"/>
<evidence type="ECO:0000256" key="5">
    <source>
        <dbReference type="ARBA" id="ARBA00022984"/>
    </source>
</evidence>
<evidence type="ECO:0000256" key="3">
    <source>
        <dbReference type="ARBA" id="ARBA00022692"/>
    </source>
</evidence>
<dbReference type="PRINTS" id="PR01806">
    <property type="entry name" value="VIRFACTRMVIN"/>
</dbReference>
<feature type="transmembrane region" description="Helical" evidence="8">
    <location>
        <begin position="152"/>
        <end position="172"/>
    </location>
</feature>
<dbReference type="GO" id="GO:0034204">
    <property type="term" value="P:lipid translocation"/>
    <property type="evidence" value="ECO:0007669"/>
    <property type="project" value="TreeGrafter"/>
</dbReference>
<evidence type="ECO:0000256" key="6">
    <source>
        <dbReference type="ARBA" id="ARBA00022989"/>
    </source>
</evidence>
<organism evidence="10 11">
    <name type="scientific">Anaerobranca californiensis DSM 14826</name>
    <dbReference type="NCBI Taxonomy" id="1120989"/>
    <lineage>
        <taxon>Bacteria</taxon>
        <taxon>Bacillati</taxon>
        <taxon>Bacillota</taxon>
        <taxon>Clostridia</taxon>
        <taxon>Eubacteriales</taxon>
        <taxon>Proteinivoracaceae</taxon>
        <taxon>Anaerobranca</taxon>
    </lineage>
</organism>
<gene>
    <name evidence="8" type="primary">murJ</name>
    <name evidence="10" type="ORF">SAMN02745227_01100</name>
</gene>
<dbReference type="NCBIfam" id="TIGR01695">
    <property type="entry name" value="murJ_mviN"/>
    <property type="match status" value="1"/>
</dbReference>
<dbReference type="PANTHER" id="PTHR47019">
    <property type="entry name" value="LIPID II FLIPPASE MURJ"/>
    <property type="match status" value="1"/>
</dbReference>
<feature type="transmembrane region" description="Helical" evidence="8">
    <location>
        <begin position="373"/>
        <end position="392"/>
    </location>
</feature>
<name>A0A1M6NB93_9FIRM</name>
<feature type="transmembrane region" description="Helical" evidence="8">
    <location>
        <begin position="398"/>
        <end position="420"/>
    </location>
</feature>
<dbReference type="GO" id="GO:0009252">
    <property type="term" value="P:peptidoglycan biosynthetic process"/>
    <property type="evidence" value="ECO:0007669"/>
    <property type="project" value="UniProtKB-UniRule"/>
</dbReference>
<sequence length="510" mass="56758">MKKTAVILMFLTIITKILSFAREVVLSYFYGASAISDAYLISMTIPGIIFSLVGVAINRTYIPIFSNIIKNQNEKEGNIFTNNIINFFIIFCTAMFLIGFLFAEQIVKLFASGFEGESLFLAVNFTKITLFGIYFTTISHILISYLQIKNKFIVPALISVPFNIIIILSIIFSTKNLYLLAVGVVIAIFSQLLVLLFTSFKNGFKYNFLFKPKDENFKKLIYLSLPIILGSSITQINVLVDRTIASRIVVGGISALNYATRLNNFVLGIFVLSITTVMYPSISKMAAENKFKEFKISLVEVIGIINLLLVPITIGSMIFATPIVQLLFGRGAFSDKAIYLTSQGLIFFSVGMVGFGIKDVLTRALYSLQDTKTPMIIASIAITINIILNIILSNFLGIGGLALATSISAIISTILLFICLRRKIGPFGIKRLVISFVKMLIASLIMGIASKMLYNFLLLHFNGNVSLFLAILFGAFLYFLIILFTKVDEFHIVIQGIKTNLKNCKYILKR</sequence>
<feature type="transmembrane region" description="Helical" evidence="8">
    <location>
        <begin position="220"/>
        <end position="240"/>
    </location>
</feature>
<dbReference type="UniPathway" id="UPA00219"/>
<dbReference type="OrthoDB" id="9804143at2"/>
<feature type="transmembrane region" description="Helical" evidence="8">
    <location>
        <begin position="122"/>
        <end position="145"/>
    </location>
</feature>
<feature type="transmembrane region" description="Helical" evidence="8">
    <location>
        <begin position="340"/>
        <end position="361"/>
    </location>
</feature>
<evidence type="ECO:0000256" key="4">
    <source>
        <dbReference type="ARBA" id="ARBA00022960"/>
    </source>
</evidence>
<dbReference type="Pfam" id="PF03023">
    <property type="entry name" value="MurJ"/>
    <property type="match status" value="1"/>
</dbReference>
<keyword evidence="4 8" id="KW-0133">Cell shape</keyword>
<comment type="pathway">
    <text evidence="8">Cell wall biogenesis; peptidoglycan biosynthesis.</text>
</comment>
<keyword evidence="3 8" id="KW-0812">Transmembrane</keyword>
<keyword evidence="11" id="KW-1185">Reference proteome</keyword>
<evidence type="ECO:0000313" key="11">
    <source>
        <dbReference type="Proteomes" id="UP000243547"/>
    </source>
</evidence>
<dbReference type="Proteomes" id="UP000243547">
    <property type="component" value="Unassembled WGS sequence"/>
</dbReference>
<feature type="transmembrane region" description="Helical" evidence="8">
    <location>
        <begin position="178"/>
        <end position="200"/>
    </location>
</feature>
<protein>
    <recommendedName>
        <fullName evidence="8">Probable lipid II flippase MurJ</fullName>
    </recommendedName>
</protein>
<keyword evidence="5 8" id="KW-0573">Peptidoglycan synthesis</keyword>
<dbReference type="GO" id="GO:0005886">
    <property type="term" value="C:plasma membrane"/>
    <property type="evidence" value="ECO:0007669"/>
    <property type="project" value="UniProtKB-SubCell"/>
</dbReference>
<proteinExistence type="inferred from homology"/>
<dbReference type="InterPro" id="IPR051050">
    <property type="entry name" value="Lipid_II_flippase_MurJ/MviN"/>
</dbReference>
<dbReference type="EMBL" id="FRAI01000009">
    <property type="protein sequence ID" value="SHJ92998.1"/>
    <property type="molecule type" value="Genomic_DNA"/>
</dbReference>
<keyword evidence="8 9" id="KW-0961">Cell wall biogenesis/degradation</keyword>
<feature type="transmembrane region" description="Helical" evidence="8">
    <location>
        <begin position="79"/>
        <end position="102"/>
    </location>
</feature>
<evidence type="ECO:0000256" key="9">
    <source>
        <dbReference type="PIRNR" id="PIRNR002869"/>
    </source>
</evidence>
<comment type="subcellular location">
    <subcellularLocation>
        <location evidence="1 8">Cell membrane</location>
        <topology evidence="1 8">Multi-pass membrane protein</topology>
    </subcellularLocation>
</comment>
<dbReference type="HAMAP" id="MF_02078">
    <property type="entry name" value="MurJ_MviN"/>
    <property type="match status" value="1"/>
</dbReference>
<evidence type="ECO:0000256" key="7">
    <source>
        <dbReference type="ARBA" id="ARBA00023136"/>
    </source>
</evidence>
<comment type="function">
    <text evidence="8 9">Involved in peptidoglycan biosynthesis. Transports lipid-linked peptidoglycan precursors from the inner to the outer leaflet of the cytoplasmic membrane.</text>
</comment>
<evidence type="ECO:0000313" key="10">
    <source>
        <dbReference type="EMBL" id="SHJ92998.1"/>
    </source>
</evidence>
<dbReference type="GO" id="GO:0071555">
    <property type="term" value="P:cell wall organization"/>
    <property type="evidence" value="ECO:0007669"/>
    <property type="project" value="UniProtKB-UniRule"/>
</dbReference>
<feature type="transmembrane region" description="Helical" evidence="8">
    <location>
        <begin position="465"/>
        <end position="484"/>
    </location>
</feature>
<dbReference type="GO" id="GO:0008360">
    <property type="term" value="P:regulation of cell shape"/>
    <property type="evidence" value="ECO:0007669"/>
    <property type="project" value="UniProtKB-UniRule"/>
</dbReference>
<dbReference type="AlphaFoldDB" id="A0A1M6NB93"/>
<keyword evidence="7 8" id="KW-0472">Membrane</keyword>
<dbReference type="GO" id="GO:0015648">
    <property type="term" value="F:lipid-linked peptidoglycan transporter activity"/>
    <property type="evidence" value="ECO:0007669"/>
    <property type="project" value="UniProtKB-UniRule"/>
</dbReference>
<evidence type="ECO:0000256" key="1">
    <source>
        <dbReference type="ARBA" id="ARBA00004651"/>
    </source>
</evidence>
<dbReference type="PIRSF" id="PIRSF002869">
    <property type="entry name" value="MviN"/>
    <property type="match status" value="1"/>
</dbReference>
<feature type="transmembrane region" description="Helical" evidence="8">
    <location>
        <begin position="432"/>
        <end position="453"/>
    </location>
</feature>
<reference evidence="11" key="1">
    <citation type="submission" date="2016-11" db="EMBL/GenBank/DDBJ databases">
        <authorList>
            <person name="Varghese N."/>
            <person name="Submissions S."/>
        </authorList>
    </citation>
    <scope>NUCLEOTIDE SEQUENCE [LARGE SCALE GENOMIC DNA]</scope>
    <source>
        <strain evidence="11">DSM 14826</strain>
    </source>
</reference>
<feature type="transmembrane region" description="Helical" evidence="8">
    <location>
        <begin position="303"/>
        <end position="328"/>
    </location>
</feature>
<dbReference type="InterPro" id="IPR004268">
    <property type="entry name" value="MurJ"/>
</dbReference>
<comment type="similarity">
    <text evidence="8 9">Belongs to the MurJ/MviN family.</text>
</comment>
<keyword evidence="2 8" id="KW-1003">Cell membrane</keyword>
<keyword evidence="6 8" id="KW-1133">Transmembrane helix</keyword>
<dbReference type="RefSeq" id="WP_072906948.1">
    <property type="nucleotide sequence ID" value="NZ_FRAI01000009.1"/>
</dbReference>
<feature type="transmembrane region" description="Helical" evidence="8">
    <location>
        <begin position="37"/>
        <end position="58"/>
    </location>
</feature>